<dbReference type="RefSeq" id="WP_060567566.1">
    <property type="nucleotide sequence ID" value="NZ_CP040006.1"/>
</dbReference>
<sequence>MTGIDPLKDIPGVEEFQERAIVRAVRLTRENAEAIARRARKRCGFTPDGRVMLVEHTYTIWALEGDMIVARPGSMRLSNRIPEDFIAWYTKPGEQLTEEDLG</sequence>
<evidence type="ECO:0000313" key="2">
    <source>
        <dbReference type="EMBL" id="KSW10237.1"/>
    </source>
</evidence>
<gene>
    <name evidence="1" type="ORF">APY09_09425</name>
    <name evidence="2" type="ORF">APY09_09535</name>
</gene>
<dbReference type="EMBL" id="LLVT01000004">
    <property type="protein sequence ID" value="KSW10237.1"/>
    <property type="molecule type" value="Genomic_DNA"/>
</dbReference>
<proteinExistence type="predicted"/>
<reference evidence="2 3" key="1">
    <citation type="submission" date="2015-10" db="EMBL/GenBank/DDBJ databases">
        <title>Draft Genome of Actinomyces odontolyticus subsp. actinosynbacter strain XH001.</title>
        <authorList>
            <person name="Mclean J.S."/>
            <person name="He X."/>
        </authorList>
    </citation>
    <scope>NUCLEOTIDE SEQUENCE [LARGE SCALE GENOMIC DNA]</scope>
    <source>
        <strain evidence="2 3">XH001</strain>
    </source>
</reference>
<name>A0A0V8RQN7_9ACTO</name>
<comment type="caution">
    <text evidence="2">The sequence shown here is derived from an EMBL/GenBank/DDBJ whole genome shotgun (WGS) entry which is preliminary data.</text>
</comment>
<organism evidence="2 3">
    <name type="scientific">Schaalia odontolytica</name>
    <dbReference type="NCBI Taxonomy" id="1660"/>
    <lineage>
        <taxon>Bacteria</taxon>
        <taxon>Bacillati</taxon>
        <taxon>Actinomycetota</taxon>
        <taxon>Actinomycetes</taxon>
        <taxon>Actinomycetales</taxon>
        <taxon>Actinomycetaceae</taxon>
        <taxon>Schaalia</taxon>
    </lineage>
</organism>
<protein>
    <submittedName>
        <fullName evidence="2">Uncharacterized protein</fullName>
    </submittedName>
</protein>
<dbReference type="Proteomes" id="UP000054686">
    <property type="component" value="Unassembled WGS sequence"/>
</dbReference>
<accession>A0A0V8RQN7</accession>
<evidence type="ECO:0000313" key="3">
    <source>
        <dbReference type="Proteomes" id="UP000054686"/>
    </source>
</evidence>
<dbReference type="EMBL" id="LLVT01000004">
    <property type="protein sequence ID" value="KSW10216.1"/>
    <property type="molecule type" value="Genomic_DNA"/>
</dbReference>
<dbReference type="OrthoDB" id="9924847at2"/>
<dbReference type="AlphaFoldDB" id="A0A0V8RQN7"/>
<evidence type="ECO:0000313" key="1">
    <source>
        <dbReference type="EMBL" id="KSW10216.1"/>
    </source>
</evidence>